<reference evidence="2 3" key="1">
    <citation type="submission" date="2021-04" db="EMBL/GenBank/DDBJ databases">
        <authorList>
            <person name="Bliznina A."/>
        </authorList>
    </citation>
    <scope>NUCLEOTIDE SEQUENCE [LARGE SCALE GENOMIC DNA]</scope>
</reference>
<organism evidence="2 3">
    <name type="scientific">Oikopleura dioica</name>
    <name type="common">Tunicate</name>
    <dbReference type="NCBI Taxonomy" id="34765"/>
    <lineage>
        <taxon>Eukaryota</taxon>
        <taxon>Metazoa</taxon>
        <taxon>Chordata</taxon>
        <taxon>Tunicata</taxon>
        <taxon>Appendicularia</taxon>
        <taxon>Copelata</taxon>
        <taxon>Oikopleuridae</taxon>
        <taxon>Oikopleura</taxon>
    </lineage>
</organism>
<evidence type="ECO:0000256" key="1">
    <source>
        <dbReference type="SAM" id="MobiDB-lite"/>
    </source>
</evidence>
<accession>A0ABN7S3E4</accession>
<dbReference type="Proteomes" id="UP001158576">
    <property type="component" value="Chromosome PAR"/>
</dbReference>
<name>A0ABN7S3E4_OIKDI</name>
<protein>
    <submittedName>
        <fullName evidence="2">Oidioi.mRNA.OKI2018_I69.PAR.g12430.t1.cds</fullName>
    </submittedName>
</protein>
<evidence type="ECO:0000313" key="2">
    <source>
        <dbReference type="EMBL" id="CAG5090004.1"/>
    </source>
</evidence>
<evidence type="ECO:0000313" key="3">
    <source>
        <dbReference type="Proteomes" id="UP001158576"/>
    </source>
</evidence>
<feature type="region of interest" description="Disordered" evidence="1">
    <location>
        <begin position="290"/>
        <end position="312"/>
    </location>
</feature>
<proteinExistence type="predicted"/>
<feature type="compositionally biased region" description="Polar residues" evidence="1">
    <location>
        <begin position="303"/>
        <end position="312"/>
    </location>
</feature>
<gene>
    <name evidence="2" type="ORF">OKIOD_LOCUS3988</name>
</gene>
<keyword evidence="3" id="KW-1185">Reference proteome</keyword>
<feature type="region of interest" description="Disordered" evidence="1">
    <location>
        <begin position="327"/>
        <end position="366"/>
    </location>
</feature>
<sequence length="474" mass="53698">MNEDWTGDWKGIVKDRVDNPWNGDDWVPWNVPEKVYDLVEPRVMELEELILCGTYPGDTRLYRTGLLRCRLEGCPCYGKKLRTYVNSTKTDRRAVKAMCDKHKLKYPLTEEQNNLISQQMHQTAVQKKATAKLNLTQEVVATCADIMTKLSKHDLPRDFWTTEEMFVFIYGLVERKQRGEPVTEITIEEHLQSVKVRHVLRNQTILAIGNEPRNQLTEAQIMELTTINSEQVKVEPMDAENDGTLIQEINVEDDDGNDISLNNIINQPVNLSESFAKLIAYHNATLAPTNSTQISIPSDDKPSNSTLVASSTEASLVAEGGSANIAAATTSTSNDGDSPELENTGEKIENDDDKQQKESDAPKDAEILQYPGRCTDLFGVYKRWESILTNEAKEKLFADFSLDKPLYQSPDEIEDVDLKLTIRDEWIADFPSWLANFKPLNSIDDGSKQIPLSDIIAMRQMYRTELEARHTPVK</sequence>
<feature type="compositionally biased region" description="Basic and acidic residues" evidence="1">
    <location>
        <begin position="344"/>
        <end position="366"/>
    </location>
</feature>
<dbReference type="EMBL" id="OU015568">
    <property type="protein sequence ID" value="CAG5090004.1"/>
    <property type="molecule type" value="Genomic_DNA"/>
</dbReference>